<proteinExistence type="predicted"/>
<dbReference type="EMBL" id="RJSF01000038">
    <property type="protein sequence ID" value="RNM14664.1"/>
    <property type="molecule type" value="Genomic_DNA"/>
</dbReference>
<keyword evidence="3" id="KW-1185">Reference proteome</keyword>
<sequence length="196" mass="20173">MEWFRRNPKKAAGLSALAVLCLVILVWGMSGGSAKPAEDPTLGLPSSPGALATPTKSPTHALTGLAAPSATPTSVEQAIAAFPSAGMGNIGPGLAGSGGSFGLPPHRVVIEAGSDGPLLGVGWRIPTANGPRKGKDLSYKNWFRHSTTAFGKPDYAQLYTRVGPDSSVVWCTVTVDGKVTEHQESHGPWGGVFCQG</sequence>
<feature type="region of interest" description="Disordered" evidence="1">
    <location>
        <begin position="36"/>
        <end position="59"/>
    </location>
</feature>
<evidence type="ECO:0000313" key="3">
    <source>
        <dbReference type="Proteomes" id="UP000279994"/>
    </source>
</evidence>
<dbReference type="RefSeq" id="WP_123222832.1">
    <property type="nucleotide sequence ID" value="NZ_RJSF01000038.1"/>
</dbReference>
<evidence type="ECO:0000313" key="2">
    <source>
        <dbReference type="EMBL" id="RNM14664.1"/>
    </source>
</evidence>
<protein>
    <submittedName>
        <fullName evidence="2">Uncharacterized protein</fullName>
    </submittedName>
</protein>
<name>A0A3N0GQB6_9ACTN</name>
<dbReference type="AlphaFoldDB" id="A0A3N0GQB6"/>
<gene>
    <name evidence="2" type="ORF">EFL26_10420</name>
</gene>
<reference evidence="2 3" key="1">
    <citation type="submission" date="2018-11" db="EMBL/GenBank/DDBJ databases">
        <authorList>
            <person name="Li F."/>
        </authorList>
    </citation>
    <scope>NUCLEOTIDE SEQUENCE [LARGE SCALE GENOMIC DNA]</scope>
    <source>
        <strain evidence="2 3">Gsoil 818</strain>
    </source>
</reference>
<accession>A0A3N0GQB6</accession>
<comment type="caution">
    <text evidence="2">The sequence shown here is derived from an EMBL/GenBank/DDBJ whole genome shotgun (WGS) entry which is preliminary data.</text>
</comment>
<organism evidence="2 3">
    <name type="scientific">Nocardioides pocheonensis</name>
    <dbReference type="NCBI Taxonomy" id="661485"/>
    <lineage>
        <taxon>Bacteria</taxon>
        <taxon>Bacillati</taxon>
        <taxon>Actinomycetota</taxon>
        <taxon>Actinomycetes</taxon>
        <taxon>Propionibacteriales</taxon>
        <taxon>Nocardioidaceae</taxon>
        <taxon>Nocardioides</taxon>
    </lineage>
</organism>
<dbReference type="OrthoDB" id="3783284at2"/>
<evidence type="ECO:0000256" key="1">
    <source>
        <dbReference type="SAM" id="MobiDB-lite"/>
    </source>
</evidence>
<dbReference type="Proteomes" id="UP000279994">
    <property type="component" value="Unassembled WGS sequence"/>
</dbReference>